<keyword evidence="3" id="KW-0472">Membrane</keyword>
<comment type="caution">
    <text evidence="4">The sequence shown here is derived from an EMBL/GenBank/DDBJ whole genome shotgun (WGS) entry which is preliminary data.</text>
</comment>
<gene>
    <name evidence="4" type="ORF">GCM10022419_006590</name>
</gene>
<dbReference type="InterPro" id="IPR029050">
    <property type="entry name" value="Immunoprotect_excell_Ig-like"/>
</dbReference>
<reference evidence="5" key="1">
    <citation type="journal article" date="2019" name="Int. J. Syst. Evol. Microbiol.">
        <title>The Global Catalogue of Microorganisms (GCM) 10K type strain sequencing project: providing services to taxonomists for standard genome sequencing and annotation.</title>
        <authorList>
            <consortium name="The Broad Institute Genomics Platform"/>
            <consortium name="The Broad Institute Genome Sequencing Center for Infectious Disease"/>
            <person name="Wu L."/>
            <person name="Ma J."/>
        </authorList>
    </citation>
    <scope>NUCLEOTIDE SEQUENCE [LARGE SCALE GENOMIC DNA]</scope>
    <source>
        <strain evidence="5">JCM 17326</strain>
    </source>
</reference>
<keyword evidence="3" id="KW-1133">Transmembrane helix</keyword>
<keyword evidence="3" id="KW-0812">Transmembrane</keyword>
<dbReference type="EMBL" id="BAABDQ010000001">
    <property type="protein sequence ID" value="GAA3530300.1"/>
    <property type="molecule type" value="Genomic_DNA"/>
</dbReference>
<sequence>MTATEQRSAAAPARRTRRAGQSGRRRGDGSKLLGLAAGLILIAGAVGMQTLALNEGDMGGPLTYSGAKGETVDAGRFTTRLDSFLTAKSIQSGSETLRTDNVFLIVNASAKTSLKPYHLGQPLLKTSDGKTFDATDRVDGSMTLAAKWAQPDIWVSGRFVFEVPASALPGAAVRFRLPPTAGLQEPYQPEIEFDLGLDEEGARKLTASAQDVYSTVEK</sequence>
<keyword evidence="5" id="KW-1185">Reference proteome</keyword>
<evidence type="ECO:0000256" key="2">
    <source>
        <dbReference type="SAM" id="MobiDB-lite"/>
    </source>
</evidence>
<evidence type="ECO:0008006" key="6">
    <source>
        <dbReference type="Google" id="ProtNLM"/>
    </source>
</evidence>
<feature type="region of interest" description="Disordered" evidence="2">
    <location>
        <begin position="1"/>
        <end position="27"/>
    </location>
</feature>
<protein>
    <recommendedName>
        <fullName evidence="6">DUF4352 domain-containing protein</fullName>
    </recommendedName>
</protein>
<name>A0ABP6VB19_9ACTN</name>
<dbReference type="Gene3D" id="2.60.40.1240">
    <property type="match status" value="1"/>
</dbReference>
<evidence type="ECO:0000256" key="3">
    <source>
        <dbReference type="SAM" id="Phobius"/>
    </source>
</evidence>
<dbReference type="Proteomes" id="UP001500630">
    <property type="component" value="Unassembled WGS sequence"/>
</dbReference>
<feature type="transmembrane region" description="Helical" evidence="3">
    <location>
        <begin position="32"/>
        <end position="53"/>
    </location>
</feature>
<dbReference type="RefSeq" id="WP_345558428.1">
    <property type="nucleotide sequence ID" value="NZ_BAABDQ010000001.1"/>
</dbReference>
<accession>A0ABP6VB19</accession>
<keyword evidence="1" id="KW-0732">Signal</keyword>
<evidence type="ECO:0000256" key="1">
    <source>
        <dbReference type="ARBA" id="ARBA00022729"/>
    </source>
</evidence>
<proteinExistence type="predicted"/>
<evidence type="ECO:0000313" key="5">
    <source>
        <dbReference type="Proteomes" id="UP001500630"/>
    </source>
</evidence>
<organism evidence="4 5">
    <name type="scientific">Nonomuraea rosea</name>
    <dbReference type="NCBI Taxonomy" id="638574"/>
    <lineage>
        <taxon>Bacteria</taxon>
        <taxon>Bacillati</taxon>
        <taxon>Actinomycetota</taxon>
        <taxon>Actinomycetes</taxon>
        <taxon>Streptosporangiales</taxon>
        <taxon>Streptosporangiaceae</taxon>
        <taxon>Nonomuraea</taxon>
    </lineage>
</organism>
<evidence type="ECO:0000313" key="4">
    <source>
        <dbReference type="EMBL" id="GAA3530300.1"/>
    </source>
</evidence>